<feature type="domain" description="Aminotransferase class V" evidence="6">
    <location>
        <begin position="35"/>
        <end position="425"/>
    </location>
</feature>
<sequence>MPKNIRYNNMHPYRNLVAGVDTRIPLDNGSYTTAINFDNAATTPPFLSVVKDVDSFIPWYSSVHRGKGYKSVMSTNLYEEGRQTVKDFVKADHDNDTIVYTKNTTEAINILAYILSQQKNGKDVVLSTWMEHAANDLPWRDKFTVDYIETDGFGRLSMNNLEDKLKKYKNKVRIVTVTGASNVTGYINDIYTMAALAHRHGAEIHVDGAQLVPHLPVDMKPFGTDSHIDYLSFSAHKMYAPYGSGSLIGPKSTFEIGLPYCQGGSAISLVTHNKIWWEEPPHKDEASTPNLLGIAALISSIKTLTSLGMDNIFKHERSLLYYAYEKMKSIPGITFYNHPEIQESIGVIPFNIEGVHHSLMSAILSYEAGIAVRNGFFCAHPYCERLLGYSAQDMEDMMRDPNSIFPGIVRASFGIYNGFNEIDRFIAFLNQIVLNKKYYVDKYGNSRSRYHIKNEV</sequence>
<evidence type="ECO:0000256" key="5">
    <source>
        <dbReference type="RuleBase" id="RU004504"/>
    </source>
</evidence>
<dbReference type="RefSeq" id="WP_020814945.1">
    <property type="nucleotide sequence ID" value="NZ_ATAY01000022.1"/>
</dbReference>
<dbReference type="InterPro" id="IPR015422">
    <property type="entry name" value="PyrdxlP-dep_Trfase_small"/>
</dbReference>
<dbReference type="PANTHER" id="PTHR43586:SF8">
    <property type="entry name" value="CYSTEINE DESULFURASE 1, CHLOROPLASTIC"/>
    <property type="match status" value="1"/>
</dbReference>
<dbReference type="AlphaFoldDB" id="U4R4N9"/>
<evidence type="ECO:0000256" key="3">
    <source>
        <dbReference type="ARBA" id="ARBA00022898"/>
    </source>
</evidence>
<dbReference type="Pfam" id="PF00266">
    <property type="entry name" value="Aminotran_5"/>
    <property type="match status" value="1"/>
</dbReference>
<name>U4R4N9_9FIRM</name>
<reference evidence="7 8" key="1">
    <citation type="journal article" date="2013" name="Genome Announc.">
        <title>Draft Genome Sequence of the Cellulolytic Bacterium Clostridium papyrosolvens C7 (ATCC 700395).</title>
        <authorList>
            <person name="Zepeda V."/>
            <person name="Dassa B."/>
            <person name="Borovok I."/>
            <person name="Lamed R."/>
            <person name="Bayer E.A."/>
            <person name="Cate J.H."/>
        </authorList>
    </citation>
    <scope>NUCLEOTIDE SEQUENCE [LARGE SCALE GENOMIC DNA]</scope>
    <source>
        <strain evidence="7 8">C7</strain>
    </source>
</reference>
<comment type="cofactor">
    <cofactor evidence="1 5">
        <name>pyridoxal 5'-phosphate</name>
        <dbReference type="ChEBI" id="CHEBI:597326"/>
    </cofactor>
</comment>
<dbReference type="InterPro" id="IPR020578">
    <property type="entry name" value="Aminotrans_V_PyrdxlP_BS"/>
</dbReference>
<accession>U4R4N9</accession>
<dbReference type="GO" id="GO:0031071">
    <property type="term" value="F:cysteine desulfurase activity"/>
    <property type="evidence" value="ECO:0007669"/>
    <property type="project" value="UniProtKB-EC"/>
</dbReference>
<dbReference type="InterPro" id="IPR015424">
    <property type="entry name" value="PyrdxlP-dep_Trfase"/>
</dbReference>
<evidence type="ECO:0000313" key="7">
    <source>
        <dbReference type="EMBL" id="EPR13000.1"/>
    </source>
</evidence>
<dbReference type="Gene3D" id="3.90.1150.10">
    <property type="entry name" value="Aspartate Aminotransferase, domain 1"/>
    <property type="match status" value="1"/>
</dbReference>
<keyword evidence="3" id="KW-0663">Pyridoxal phosphate</keyword>
<dbReference type="PROSITE" id="PS00595">
    <property type="entry name" value="AA_TRANSFER_CLASS_5"/>
    <property type="match status" value="1"/>
</dbReference>
<organism evidence="7 8">
    <name type="scientific">Ruminiclostridium papyrosolvens C7</name>
    <dbReference type="NCBI Taxonomy" id="1330534"/>
    <lineage>
        <taxon>Bacteria</taxon>
        <taxon>Bacillati</taxon>
        <taxon>Bacillota</taxon>
        <taxon>Clostridia</taxon>
        <taxon>Eubacteriales</taxon>
        <taxon>Oscillospiraceae</taxon>
        <taxon>Ruminiclostridium</taxon>
    </lineage>
</organism>
<dbReference type="GO" id="GO:0008483">
    <property type="term" value="F:transaminase activity"/>
    <property type="evidence" value="ECO:0007669"/>
    <property type="project" value="UniProtKB-KW"/>
</dbReference>
<dbReference type="SUPFAM" id="SSF53383">
    <property type="entry name" value="PLP-dependent transferases"/>
    <property type="match status" value="1"/>
</dbReference>
<dbReference type="Proteomes" id="UP000016860">
    <property type="component" value="Unassembled WGS sequence"/>
</dbReference>
<keyword evidence="7" id="KW-0032">Aminotransferase</keyword>
<protein>
    <submittedName>
        <fullName evidence="7">Class V aminotransferase</fullName>
    </submittedName>
</protein>
<dbReference type="STRING" id="1330534.L323_06880"/>
<evidence type="ECO:0000313" key="8">
    <source>
        <dbReference type="Proteomes" id="UP000016860"/>
    </source>
</evidence>
<dbReference type="InterPro" id="IPR000192">
    <property type="entry name" value="Aminotrans_V_dom"/>
</dbReference>
<comment type="similarity">
    <text evidence="2">Belongs to the class-V pyridoxal-phosphate-dependent aminotransferase family. Csd subfamily.</text>
</comment>
<dbReference type="OrthoDB" id="9804366at2"/>
<dbReference type="Gene3D" id="3.40.640.10">
    <property type="entry name" value="Type I PLP-dependent aspartate aminotransferase-like (Major domain)"/>
    <property type="match status" value="1"/>
</dbReference>
<evidence type="ECO:0000256" key="2">
    <source>
        <dbReference type="ARBA" id="ARBA00010447"/>
    </source>
</evidence>
<keyword evidence="7" id="KW-0808">Transferase</keyword>
<proteinExistence type="inferred from homology"/>
<dbReference type="EMBL" id="ATAY01000022">
    <property type="protein sequence ID" value="EPR13000.1"/>
    <property type="molecule type" value="Genomic_DNA"/>
</dbReference>
<dbReference type="PATRIC" id="fig|1330534.3.peg.1379"/>
<dbReference type="InterPro" id="IPR015421">
    <property type="entry name" value="PyrdxlP-dep_Trfase_major"/>
</dbReference>
<comment type="catalytic activity">
    <reaction evidence="4">
        <text>(sulfur carrier)-H + L-cysteine = (sulfur carrier)-SH + L-alanine</text>
        <dbReference type="Rhea" id="RHEA:43892"/>
        <dbReference type="Rhea" id="RHEA-COMP:14737"/>
        <dbReference type="Rhea" id="RHEA-COMP:14739"/>
        <dbReference type="ChEBI" id="CHEBI:29917"/>
        <dbReference type="ChEBI" id="CHEBI:35235"/>
        <dbReference type="ChEBI" id="CHEBI:57972"/>
        <dbReference type="ChEBI" id="CHEBI:64428"/>
        <dbReference type="EC" id="2.8.1.7"/>
    </reaction>
</comment>
<dbReference type="PANTHER" id="PTHR43586">
    <property type="entry name" value="CYSTEINE DESULFURASE"/>
    <property type="match status" value="1"/>
</dbReference>
<gene>
    <name evidence="7" type="ORF">L323_06880</name>
</gene>
<evidence type="ECO:0000256" key="4">
    <source>
        <dbReference type="ARBA" id="ARBA00050776"/>
    </source>
</evidence>
<evidence type="ECO:0000256" key="1">
    <source>
        <dbReference type="ARBA" id="ARBA00001933"/>
    </source>
</evidence>
<comment type="caution">
    <text evidence="7">The sequence shown here is derived from an EMBL/GenBank/DDBJ whole genome shotgun (WGS) entry which is preliminary data.</text>
</comment>
<evidence type="ECO:0000259" key="6">
    <source>
        <dbReference type="Pfam" id="PF00266"/>
    </source>
</evidence>